<keyword evidence="3 6" id="KW-0472">Membrane</keyword>
<dbReference type="Proteomes" id="UP000317494">
    <property type="component" value="Unassembled WGS sequence"/>
</dbReference>
<feature type="region of interest" description="Disordered" evidence="7">
    <location>
        <begin position="1"/>
        <end position="90"/>
    </location>
</feature>
<sequence>MDETADFLAREQQALGDDAAFFHNEQNASPSQQSALPTQTGQDDWGTFDISSAASSARDFPSTFQPAQSPNAQMSSYSPSSTGSASMSLAGDAGGTVSFVSSHSTGHAGGASRAIADVEEPDVIKEWRERFQQQIEERDFKSKTRHAETVAAAKQSLERFYNDYNADKSKGVAKNRELEKKEADKRDDVDKGNVWERAVKHIETAASSTSGNLARLKASKPATPGSALEKEEAKEKTKSGSGSARVRVRDTARMKEVLKSLIKDGANAPGIVA</sequence>
<feature type="compositionally biased region" description="Low complexity" evidence="7">
    <location>
        <begin position="75"/>
        <end position="88"/>
    </location>
</feature>
<dbReference type="GO" id="GO:0030132">
    <property type="term" value="C:clathrin coat of coated pit"/>
    <property type="evidence" value="ECO:0007669"/>
    <property type="project" value="InterPro"/>
</dbReference>
<feature type="region of interest" description="Disordered" evidence="7">
    <location>
        <begin position="165"/>
        <end position="191"/>
    </location>
</feature>
<gene>
    <name evidence="8" type="ORF">SeLEV6574_g03105</name>
    <name evidence="9" type="ORF">SeMB42_g02312</name>
</gene>
<evidence type="ECO:0000256" key="1">
    <source>
        <dbReference type="ARBA" id="ARBA00004180"/>
    </source>
</evidence>
<evidence type="ECO:0000313" key="9">
    <source>
        <dbReference type="EMBL" id="TPX50239.1"/>
    </source>
</evidence>
<evidence type="ECO:0000256" key="4">
    <source>
        <dbReference type="ARBA" id="ARBA00023176"/>
    </source>
</evidence>
<proteinExistence type="inferred from homology"/>
<dbReference type="InterPro" id="IPR000996">
    <property type="entry name" value="Clathrin_L-chain"/>
</dbReference>
<evidence type="ECO:0000256" key="5">
    <source>
        <dbReference type="ARBA" id="ARBA00023329"/>
    </source>
</evidence>
<dbReference type="VEuPathDB" id="FungiDB:SeMB42_g02312"/>
<comment type="similarity">
    <text evidence="2 6">Belongs to the clathrin light chain family.</text>
</comment>
<evidence type="ECO:0000313" key="10">
    <source>
        <dbReference type="Proteomes" id="UP000317494"/>
    </source>
</evidence>
<protein>
    <recommendedName>
        <fullName evidence="6">Clathrin light chain</fullName>
    </recommendedName>
</protein>
<dbReference type="Pfam" id="PF01086">
    <property type="entry name" value="Clathrin_lg_ch"/>
    <property type="match status" value="1"/>
</dbReference>
<evidence type="ECO:0000313" key="8">
    <source>
        <dbReference type="EMBL" id="TPX46637.1"/>
    </source>
</evidence>
<dbReference type="OrthoDB" id="5512at2759"/>
<keyword evidence="5 6" id="KW-0968">Cytoplasmic vesicle</keyword>
<feature type="region of interest" description="Disordered" evidence="7">
    <location>
        <begin position="206"/>
        <end position="248"/>
    </location>
</feature>
<comment type="function">
    <text evidence="6">Clathrin is the major protein of the polyhedral coat of coated pits and vesicles.</text>
</comment>
<feature type="compositionally biased region" description="Polar residues" evidence="7">
    <location>
        <begin position="62"/>
        <end position="74"/>
    </location>
</feature>
<keyword evidence="10" id="KW-1185">Reference proteome</keyword>
<comment type="caution">
    <text evidence="9">The sequence shown here is derived from an EMBL/GenBank/DDBJ whole genome shotgun (WGS) entry which is preliminary data.</text>
</comment>
<organism evidence="9 10">
    <name type="scientific">Synchytrium endobioticum</name>
    <dbReference type="NCBI Taxonomy" id="286115"/>
    <lineage>
        <taxon>Eukaryota</taxon>
        <taxon>Fungi</taxon>
        <taxon>Fungi incertae sedis</taxon>
        <taxon>Chytridiomycota</taxon>
        <taxon>Chytridiomycota incertae sedis</taxon>
        <taxon>Chytridiomycetes</taxon>
        <taxon>Synchytriales</taxon>
        <taxon>Synchytriaceae</taxon>
        <taxon>Synchytrium</taxon>
    </lineage>
</organism>
<accession>A0A507DEW3</accession>
<dbReference type="GO" id="GO:0006886">
    <property type="term" value="P:intracellular protein transport"/>
    <property type="evidence" value="ECO:0007669"/>
    <property type="project" value="InterPro"/>
</dbReference>
<dbReference type="EMBL" id="QEAM01000098">
    <property type="protein sequence ID" value="TPX46637.1"/>
    <property type="molecule type" value="Genomic_DNA"/>
</dbReference>
<name>A0A507DEW3_9FUNG</name>
<feature type="compositionally biased region" description="Polar residues" evidence="7">
    <location>
        <begin position="24"/>
        <end position="42"/>
    </location>
</feature>
<evidence type="ECO:0000256" key="2">
    <source>
        <dbReference type="ARBA" id="ARBA00005263"/>
    </source>
</evidence>
<keyword evidence="4 6" id="KW-0168">Coated pit</keyword>
<dbReference type="GO" id="GO:0030130">
    <property type="term" value="C:clathrin coat of trans-Golgi network vesicle"/>
    <property type="evidence" value="ECO:0007669"/>
    <property type="project" value="InterPro"/>
</dbReference>
<dbReference type="STRING" id="286115.A0A507DEW3"/>
<reference evidence="10 11" key="1">
    <citation type="journal article" date="2019" name="Sci. Rep.">
        <title>Comparative genomics of chytrid fungi reveal insights into the obligate biotrophic and pathogenic lifestyle of Synchytrium endobioticum.</title>
        <authorList>
            <person name="van de Vossenberg B.T.L.H."/>
            <person name="Warris S."/>
            <person name="Nguyen H.D.T."/>
            <person name="van Gent-Pelzer M.P.E."/>
            <person name="Joly D.L."/>
            <person name="van de Geest H.C."/>
            <person name="Bonants P.J.M."/>
            <person name="Smith D.S."/>
            <person name="Levesque C.A."/>
            <person name="van der Lee T.A.J."/>
        </authorList>
    </citation>
    <scope>NUCLEOTIDE SEQUENCE [LARGE SCALE GENOMIC DNA]</scope>
    <source>
        <strain evidence="8 11">LEV6574</strain>
        <strain evidence="9 10">MB42</strain>
    </source>
</reference>
<evidence type="ECO:0000256" key="6">
    <source>
        <dbReference type="RuleBase" id="RU363137"/>
    </source>
</evidence>
<dbReference type="GO" id="GO:0005198">
    <property type="term" value="F:structural molecule activity"/>
    <property type="evidence" value="ECO:0007669"/>
    <property type="project" value="InterPro"/>
</dbReference>
<dbReference type="EMBL" id="QEAN01000070">
    <property type="protein sequence ID" value="TPX50239.1"/>
    <property type="molecule type" value="Genomic_DNA"/>
</dbReference>
<dbReference type="AlphaFoldDB" id="A0A507DEW3"/>
<dbReference type="GO" id="GO:0016192">
    <property type="term" value="P:vesicle-mediated transport"/>
    <property type="evidence" value="ECO:0007669"/>
    <property type="project" value="InterPro"/>
</dbReference>
<dbReference type="Proteomes" id="UP000320475">
    <property type="component" value="Unassembled WGS sequence"/>
</dbReference>
<evidence type="ECO:0000313" key="11">
    <source>
        <dbReference type="Proteomes" id="UP000320475"/>
    </source>
</evidence>
<evidence type="ECO:0000256" key="7">
    <source>
        <dbReference type="SAM" id="MobiDB-lite"/>
    </source>
</evidence>
<comment type="subcellular location">
    <subcellularLocation>
        <location evidence="1 6">Cytoplasmic vesicle membrane</location>
        <topology evidence="1 6">Peripheral membrane protein</topology>
        <orientation evidence="1 6">Cytoplasmic side</orientation>
    </subcellularLocation>
    <subcellularLocation>
        <location evidence="6">Membrane</location>
        <location evidence="6">Coated pit</location>
        <topology evidence="6">Peripheral membrane protein</topology>
        <orientation evidence="6">Cytoplasmic side</orientation>
    </subcellularLocation>
    <text evidence="6">Cytoplasmic face of coated pits and vesicles.</text>
</comment>
<evidence type="ECO:0000256" key="3">
    <source>
        <dbReference type="ARBA" id="ARBA00023136"/>
    </source>
</evidence>
<feature type="compositionally biased region" description="Basic and acidic residues" evidence="7">
    <location>
        <begin position="228"/>
        <end position="238"/>
    </location>
</feature>